<dbReference type="Proteomes" id="UP000061660">
    <property type="component" value="Chromosome"/>
</dbReference>
<comment type="similarity">
    <text evidence="1">Belongs to the isochorismatase family.</text>
</comment>
<keyword evidence="4" id="KW-1185">Reference proteome</keyword>
<evidence type="ECO:0000256" key="1">
    <source>
        <dbReference type="ARBA" id="ARBA00006336"/>
    </source>
</evidence>
<dbReference type="STRING" id="162209.IJ22_22020"/>
<dbReference type="InterPro" id="IPR052347">
    <property type="entry name" value="Isochorismatase_Nicotinamidase"/>
</dbReference>
<sequence>MKSDNIMLFVIDPQNDFMDDGALPVAGAKKDMARLEAFITANERAIARIGYSLDTHQPISIFFSVWWADQDGQSPKSYTTITYDDVMAGRWSPRFHPDESLQCLSQLRSIMIWADHCLQGTPGAAVEPNIYHAIIRHSRRKGLNPLVIEKGLDPISDMYGIVHPEYNPMNRYDDRMINEFRKYDEVIFAGEAASHCVLTSVKQVMVLFEQETVKPRFSILTDCMSPIAGFEEATSAAFDELADRYGLRFLTSKAILD</sequence>
<dbReference type="SUPFAM" id="SSF52499">
    <property type="entry name" value="Isochorismatase-like hydrolases"/>
    <property type="match status" value="1"/>
</dbReference>
<dbReference type="KEGG" id="pnp:IJ22_22020"/>
<name>A0A0U2M4K6_9BACL</name>
<reference evidence="3 4" key="2">
    <citation type="journal article" date="2016" name="Genome Announc.">
        <title>Complete Genome Sequences of Two Interactive Moderate Thermophiles, Paenibacillus napthalenovorans 32O-Y and Paenibacillus sp. 32O-W.</title>
        <authorList>
            <person name="Butler R.R.III."/>
            <person name="Wang J."/>
            <person name="Stark B.C."/>
            <person name="Pombert J.F."/>
        </authorList>
    </citation>
    <scope>NUCLEOTIDE SEQUENCE [LARGE SCALE GENOMIC DNA]</scope>
    <source>
        <strain evidence="3 4">32O-Y</strain>
    </source>
</reference>
<dbReference type="RefSeq" id="WP_062408796.1">
    <property type="nucleotide sequence ID" value="NZ_BJCS01000001.1"/>
</dbReference>
<protein>
    <submittedName>
        <fullName evidence="3">Isochorismatase family protein</fullName>
    </submittedName>
</protein>
<proteinExistence type="inferred from homology"/>
<gene>
    <name evidence="3" type="ORF">IJ22_22020</name>
</gene>
<dbReference type="OrthoDB" id="9796485at2"/>
<evidence type="ECO:0000313" key="4">
    <source>
        <dbReference type="Proteomes" id="UP000061660"/>
    </source>
</evidence>
<dbReference type="PANTHER" id="PTHR11080">
    <property type="entry name" value="PYRAZINAMIDASE/NICOTINAMIDASE"/>
    <property type="match status" value="1"/>
</dbReference>
<keyword evidence="2" id="KW-0378">Hydrolase</keyword>
<organism evidence="3 4">
    <name type="scientific">Paenibacillus naphthalenovorans</name>
    <dbReference type="NCBI Taxonomy" id="162209"/>
    <lineage>
        <taxon>Bacteria</taxon>
        <taxon>Bacillati</taxon>
        <taxon>Bacillota</taxon>
        <taxon>Bacilli</taxon>
        <taxon>Bacillales</taxon>
        <taxon>Paenibacillaceae</taxon>
        <taxon>Paenibacillus</taxon>
    </lineage>
</organism>
<evidence type="ECO:0000313" key="3">
    <source>
        <dbReference type="EMBL" id="ALS22576.1"/>
    </source>
</evidence>
<dbReference type="PATRIC" id="fig|162209.4.peg.2345"/>
<dbReference type="GO" id="GO:0016787">
    <property type="term" value="F:hydrolase activity"/>
    <property type="evidence" value="ECO:0007669"/>
    <property type="project" value="UniProtKB-KW"/>
</dbReference>
<dbReference type="EMBL" id="CP013652">
    <property type="protein sequence ID" value="ALS22576.1"/>
    <property type="molecule type" value="Genomic_DNA"/>
</dbReference>
<reference evidence="4" key="1">
    <citation type="submission" date="2015-12" db="EMBL/GenBank/DDBJ databases">
        <title>Complete genome sequences of two moderately thermophilic Paenibacillus species.</title>
        <authorList>
            <person name="Butler R.III."/>
            <person name="Wang J."/>
            <person name="Stark B.C."/>
            <person name="Pombert J.-F."/>
        </authorList>
    </citation>
    <scope>NUCLEOTIDE SEQUENCE [LARGE SCALE GENOMIC DNA]</scope>
    <source>
        <strain evidence="4">32O-Y</strain>
    </source>
</reference>
<dbReference type="PANTHER" id="PTHR11080:SF2">
    <property type="entry name" value="LD05707P"/>
    <property type="match status" value="1"/>
</dbReference>
<dbReference type="InterPro" id="IPR036380">
    <property type="entry name" value="Isochorismatase-like_sf"/>
</dbReference>
<dbReference type="Gene3D" id="3.40.50.850">
    <property type="entry name" value="Isochorismatase-like"/>
    <property type="match status" value="1"/>
</dbReference>
<evidence type="ECO:0000256" key="2">
    <source>
        <dbReference type="ARBA" id="ARBA00022801"/>
    </source>
</evidence>
<accession>A0A0U2M4K6</accession>
<dbReference type="AlphaFoldDB" id="A0A0U2M4K6"/>